<evidence type="ECO:0000259" key="4">
    <source>
        <dbReference type="PROSITE" id="PS50932"/>
    </source>
</evidence>
<evidence type="ECO:0000313" key="5">
    <source>
        <dbReference type="EMBL" id="SNY99515.1"/>
    </source>
</evidence>
<dbReference type="GO" id="GO:0000976">
    <property type="term" value="F:transcription cis-regulatory region binding"/>
    <property type="evidence" value="ECO:0007669"/>
    <property type="project" value="TreeGrafter"/>
</dbReference>
<evidence type="ECO:0000256" key="2">
    <source>
        <dbReference type="ARBA" id="ARBA00023125"/>
    </source>
</evidence>
<dbReference type="AlphaFoldDB" id="A0A285MQR9"/>
<proteinExistence type="predicted"/>
<dbReference type="Pfam" id="PF00356">
    <property type="entry name" value="LacI"/>
    <property type="match status" value="1"/>
</dbReference>
<evidence type="ECO:0000313" key="6">
    <source>
        <dbReference type="Proteomes" id="UP000219048"/>
    </source>
</evidence>
<keyword evidence="3" id="KW-0804">Transcription</keyword>
<dbReference type="Gene3D" id="1.10.260.40">
    <property type="entry name" value="lambda repressor-like DNA-binding domains"/>
    <property type="match status" value="1"/>
</dbReference>
<evidence type="ECO:0000256" key="3">
    <source>
        <dbReference type="ARBA" id="ARBA00023163"/>
    </source>
</evidence>
<keyword evidence="1" id="KW-0805">Transcription regulation</keyword>
<gene>
    <name evidence="5" type="ORF">SAMN06265377_1325</name>
</gene>
<dbReference type="PROSITE" id="PS50932">
    <property type="entry name" value="HTH_LACI_2"/>
    <property type="match status" value="1"/>
</dbReference>
<name>A0A285MQR9_9FLAO</name>
<dbReference type="InterPro" id="IPR010982">
    <property type="entry name" value="Lambda_DNA-bd_dom_sf"/>
</dbReference>
<keyword evidence="6" id="KW-1185">Reference proteome</keyword>
<reference evidence="6" key="1">
    <citation type="submission" date="2017-09" db="EMBL/GenBank/DDBJ databases">
        <authorList>
            <person name="Varghese N."/>
            <person name="Submissions S."/>
        </authorList>
    </citation>
    <scope>NUCLEOTIDE SEQUENCE [LARGE SCALE GENOMIC DNA]</scope>
    <source>
        <strain evidence="6">DSM 25885</strain>
    </source>
</reference>
<dbReference type="EMBL" id="OBEH01000002">
    <property type="protein sequence ID" value="SNY99515.1"/>
    <property type="molecule type" value="Genomic_DNA"/>
</dbReference>
<dbReference type="Gene3D" id="3.40.50.2300">
    <property type="match status" value="1"/>
</dbReference>
<dbReference type="GO" id="GO:0003700">
    <property type="term" value="F:DNA-binding transcription factor activity"/>
    <property type="evidence" value="ECO:0007669"/>
    <property type="project" value="TreeGrafter"/>
</dbReference>
<feature type="domain" description="HTH lacI-type" evidence="4">
    <location>
        <begin position="2"/>
        <end position="56"/>
    </location>
</feature>
<protein>
    <submittedName>
        <fullName evidence="5">Regulatory protein, lacI family</fullName>
    </submittedName>
</protein>
<dbReference type="SMART" id="SM00354">
    <property type="entry name" value="HTH_LACI"/>
    <property type="match status" value="1"/>
</dbReference>
<organism evidence="5 6">
    <name type="scientific">Flagellimonas pacifica</name>
    <dbReference type="NCBI Taxonomy" id="1247520"/>
    <lineage>
        <taxon>Bacteria</taxon>
        <taxon>Pseudomonadati</taxon>
        <taxon>Bacteroidota</taxon>
        <taxon>Flavobacteriia</taxon>
        <taxon>Flavobacteriales</taxon>
        <taxon>Flavobacteriaceae</taxon>
        <taxon>Flagellimonas</taxon>
    </lineage>
</organism>
<dbReference type="CDD" id="cd01392">
    <property type="entry name" value="HTH_LacI"/>
    <property type="match status" value="1"/>
</dbReference>
<dbReference type="InterPro" id="IPR000843">
    <property type="entry name" value="HTH_LacI"/>
</dbReference>
<keyword evidence="2" id="KW-0238">DNA-binding</keyword>
<evidence type="ECO:0000256" key="1">
    <source>
        <dbReference type="ARBA" id="ARBA00023015"/>
    </source>
</evidence>
<dbReference type="SUPFAM" id="SSF47413">
    <property type="entry name" value="lambda repressor-like DNA-binding domains"/>
    <property type="match status" value="1"/>
</dbReference>
<sequence>MVNLKQIAELSGYSTSTVSKALNDNADISKKTKIKIKRLAKFYNYIPNQQAIALRGQKFDTIAVMFPRHKLPKYSGLIEGIENSLTKSSYRLVVRQYDFFKLPNSKLFRSIVGYSDGMIILGLEGNHEMAGKQRVLLGHTHIPWVIFEDDQKGYLKIEDARKRGAKLLLELIGLIKNST</sequence>
<dbReference type="PANTHER" id="PTHR30146:SF109">
    <property type="entry name" value="HTH-TYPE TRANSCRIPTIONAL REGULATOR GALS"/>
    <property type="match status" value="1"/>
</dbReference>
<dbReference type="Proteomes" id="UP000219048">
    <property type="component" value="Unassembled WGS sequence"/>
</dbReference>
<accession>A0A285MQR9</accession>
<dbReference type="RefSeq" id="WP_165769926.1">
    <property type="nucleotide sequence ID" value="NZ_OBEH01000002.1"/>
</dbReference>
<dbReference type="PANTHER" id="PTHR30146">
    <property type="entry name" value="LACI-RELATED TRANSCRIPTIONAL REPRESSOR"/>
    <property type="match status" value="1"/>
</dbReference>